<accession>A0A1Q2D3J3</accession>
<keyword evidence="2" id="KW-1185">Reference proteome</keyword>
<gene>
    <name evidence="1" type="ORF">BW732_00810</name>
</gene>
<sequence length="110" mass="12700">MVKKNTNKKYGPILYLILGFYVIELVWFFYSQIFKKLANNQVIDVASKELAVILVISMLILLIFMILRKSRKISSVVIGVLIFSVIAFCILAPIFDVYIPVLWQIFHSLT</sequence>
<dbReference type="RefSeq" id="WP_077275003.1">
    <property type="nucleotide sequence ID" value="NZ_CP019609.1"/>
</dbReference>
<dbReference type="EMBL" id="CP019609">
    <property type="protein sequence ID" value="AQP52907.1"/>
    <property type="molecule type" value="Genomic_DNA"/>
</dbReference>
<name>A0A1Q2D3J3_9ENTE</name>
<protein>
    <submittedName>
        <fullName evidence="1">Uncharacterized protein</fullName>
    </submittedName>
</protein>
<evidence type="ECO:0000313" key="2">
    <source>
        <dbReference type="Proteomes" id="UP000188246"/>
    </source>
</evidence>
<proteinExistence type="predicted"/>
<evidence type="ECO:0000313" key="1">
    <source>
        <dbReference type="EMBL" id="AQP52907.1"/>
    </source>
</evidence>
<dbReference type="Proteomes" id="UP000188246">
    <property type="component" value="Chromosome"/>
</dbReference>
<dbReference type="AlphaFoldDB" id="A0A1Q2D3J3"/>
<dbReference type="KEGG" id="vpi:BW732_00810"/>
<reference evidence="1 2" key="1">
    <citation type="journal article" date="2010" name="Int. J. Syst. Evol. Microbiol.">
        <title>Vagococcus penaei sp. nov., isolated from spoilage microbiota of cooked shrimp (Penaeus vannamei).</title>
        <authorList>
            <person name="Jaffres E."/>
            <person name="Prevost H."/>
            <person name="Rossero A."/>
            <person name="Joffraud J.J."/>
            <person name="Dousset X."/>
        </authorList>
    </citation>
    <scope>NUCLEOTIDE SEQUENCE [LARGE SCALE GENOMIC DNA]</scope>
    <source>
        <strain evidence="1 2">CD276</strain>
    </source>
</reference>
<dbReference type="OrthoDB" id="2200263at2"/>
<organism evidence="1 2">
    <name type="scientific">Vagococcus penaei</name>
    <dbReference type="NCBI Taxonomy" id="633807"/>
    <lineage>
        <taxon>Bacteria</taxon>
        <taxon>Bacillati</taxon>
        <taxon>Bacillota</taxon>
        <taxon>Bacilli</taxon>
        <taxon>Lactobacillales</taxon>
        <taxon>Enterococcaceae</taxon>
        <taxon>Vagococcus</taxon>
    </lineage>
</organism>